<feature type="compositionally biased region" description="Basic and acidic residues" evidence="1">
    <location>
        <begin position="649"/>
        <end position="682"/>
    </location>
</feature>
<feature type="compositionally biased region" description="Low complexity" evidence="1">
    <location>
        <begin position="462"/>
        <end position="477"/>
    </location>
</feature>
<sequence>MAARRESGAPSARAVLEVADGLRWTDPVLGASLAEHARRLAGDDPAVRAAADRSVVRSLAEADRHEDVVERAIPLLTEARDRGDRDDGGAVLVELAAAAVGLGEPALAQRLLDRLDQLDDFPARVAAGAWTVRAEARAAGGDVVMTDEAVEAGGPVLLRVPQPESDVLRARLALARVVARRIAGDTTAALAVLGDASTSGDLDGGRCAVLVAAEEIELLVGSGQADEALHRARAVLPDAPAEPHTTCALARIRLAVARVDGTGGVLSARTAAEELEASGRLTDAARAWETVAAVAEERGELGEALRALRHGHGLGARAREGRDGVVRSLVALADGPEPLPARVDTMSDAPAEVPTRARRGHHRADDETPPPPSPAAEPTEAIGWPAPDPDPSAETLPTGRETDLGTVSVGSPPGLVEPVPAPESPAEPARSARDELAELLASLTRSVDSSLAHGPGWDVAADEPAPAASSTPSSPRTPDAPPPAATTPGETVRRSRHSAPTSGDGVAPPIATSRPTFDAFGTAPLTRLLAPEPGEPAETTARDSGPDRPSPDPVAPDPVAPEPVVPEPLPDERFAPSTAFAEPAVSGPGTDHDDRGDARSLSSLLAAEDGPGRDESSDPPVAVGSDPRNAPAGPEGLPVVHSPESTGDDSFRARLRSETVDAPSDARDALDPGWRREAEERPSTAAPAEDLRPWGTDRSSTPDIGRPTNGTAPGPSSEEHGRTGPGPSDPAPARPVEGATRSGGTTATNAATAHSGEGRDARAEGSRTGPRSEYDDELALTLASVLAEYNLPDVPMPPRRDRGSAGARPAGESRAPANGTDPRRHGPQPPAPGSPGEVAVPSARRHTSGSMPVQGERDRWEPRRNGTPREGDRSLSGGSGTVPGPGGRGRPPESGAKLADLLAEAMDAFRHVGPTGQDDVRPPGVGSRRA</sequence>
<organism evidence="2 3">
    <name type="scientific">Actinomycetospora termitidis</name>
    <dbReference type="NCBI Taxonomy" id="3053470"/>
    <lineage>
        <taxon>Bacteria</taxon>
        <taxon>Bacillati</taxon>
        <taxon>Actinomycetota</taxon>
        <taxon>Actinomycetes</taxon>
        <taxon>Pseudonocardiales</taxon>
        <taxon>Pseudonocardiaceae</taxon>
        <taxon>Actinomycetospora</taxon>
    </lineage>
</organism>
<feature type="compositionally biased region" description="Gly residues" evidence="1">
    <location>
        <begin position="877"/>
        <end position="889"/>
    </location>
</feature>
<protein>
    <submittedName>
        <fullName evidence="2">Uncharacterized protein</fullName>
    </submittedName>
</protein>
<name>A0ABT7MJG5_9PSEU</name>
<dbReference type="EMBL" id="JASVWF010000014">
    <property type="protein sequence ID" value="MDL5160616.1"/>
    <property type="molecule type" value="Genomic_DNA"/>
</dbReference>
<feature type="region of interest" description="Disordered" evidence="1">
    <location>
        <begin position="336"/>
        <end position="435"/>
    </location>
</feature>
<feature type="compositionally biased region" description="Pro residues" evidence="1">
    <location>
        <begin position="551"/>
        <end position="568"/>
    </location>
</feature>
<feature type="region of interest" description="Disordered" evidence="1">
    <location>
        <begin position="789"/>
        <end position="930"/>
    </location>
</feature>
<feature type="region of interest" description="Disordered" evidence="1">
    <location>
        <begin position="447"/>
        <end position="776"/>
    </location>
</feature>
<evidence type="ECO:0000256" key="1">
    <source>
        <dbReference type="SAM" id="MobiDB-lite"/>
    </source>
</evidence>
<feature type="compositionally biased region" description="Basic and acidic residues" evidence="1">
    <location>
        <begin position="756"/>
        <end position="773"/>
    </location>
</feature>
<feature type="compositionally biased region" description="Basic and acidic residues" evidence="1">
    <location>
        <begin position="540"/>
        <end position="550"/>
    </location>
</feature>
<evidence type="ECO:0000313" key="3">
    <source>
        <dbReference type="Proteomes" id="UP001231924"/>
    </source>
</evidence>
<reference evidence="2 3" key="1">
    <citation type="submission" date="2023-06" db="EMBL/GenBank/DDBJ databases">
        <title>Actinomycetospora Odt1-22.</title>
        <authorList>
            <person name="Supong K."/>
        </authorList>
    </citation>
    <scope>NUCLEOTIDE SEQUENCE [LARGE SCALE GENOMIC DNA]</scope>
    <source>
        <strain evidence="2 3">Odt1-22</strain>
    </source>
</reference>
<feature type="compositionally biased region" description="Low complexity" evidence="1">
    <location>
        <begin position="738"/>
        <end position="753"/>
    </location>
</feature>
<dbReference type="Proteomes" id="UP001231924">
    <property type="component" value="Unassembled WGS sequence"/>
</dbReference>
<accession>A0ABT7MJG5</accession>
<dbReference type="RefSeq" id="WP_286057219.1">
    <property type="nucleotide sequence ID" value="NZ_JASVWF010000014.1"/>
</dbReference>
<feature type="compositionally biased region" description="Basic and acidic residues" evidence="1">
    <location>
        <begin position="855"/>
        <end position="873"/>
    </location>
</feature>
<keyword evidence="3" id="KW-1185">Reference proteome</keyword>
<evidence type="ECO:0000313" key="2">
    <source>
        <dbReference type="EMBL" id="MDL5160616.1"/>
    </source>
</evidence>
<comment type="caution">
    <text evidence="2">The sequence shown here is derived from an EMBL/GenBank/DDBJ whole genome shotgun (WGS) entry which is preliminary data.</text>
</comment>
<gene>
    <name evidence="2" type="ORF">QRT03_31955</name>
</gene>
<proteinExistence type="predicted"/>